<dbReference type="InterPro" id="IPR014255">
    <property type="entry name" value="Spore_coat_CotS"/>
</dbReference>
<dbReference type="PANTHER" id="PTHR39179:SF1">
    <property type="entry name" value="SPORE COAT PROTEIN I"/>
    <property type="match status" value="1"/>
</dbReference>
<keyword evidence="2" id="KW-1185">Reference proteome</keyword>
<comment type="caution">
    <text evidence="1">The sequence shown here is derived from an EMBL/GenBank/DDBJ whole genome shotgun (WGS) entry which is preliminary data.</text>
</comment>
<protein>
    <submittedName>
        <fullName evidence="1">CotS family spore coat protein</fullName>
    </submittedName>
</protein>
<reference evidence="1" key="1">
    <citation type="submission" date="2022-12" db="EMBL/GenBank/DDBJ databases">
        <authorList>
            <person name="Wang J."/>
        </authorList>
    </citation>
    <scope>NUCLEOTIDE SEQUENCE</scope>
    <source>
        <strain evidence="1">HY-42-06</strain>
    </source>
</reference>
<keyword evidence="1" id="KW-0167">Capsid protein</keyword>
<proteinExistence type="predicted"/>
<gene>
    <name evidence="1" type="ORF">OXH55_18110</name>
</gene>
<keyword evidence="1" id="KW-0946">Virion</keyword>
<dbReference type="RefSeq" id="WP_268051554.1">
    <property type="nucleotide sequence ID" value="NZ_JAPQES010000007.1"/>
</dbReference>
<accession>A0ABT4CTZ7</accession>
<dbReference type="PANTHER" id="PTHR39179">
    <property type="entry name" value="SPORE COAT PROTEIN I"/>
    <property type="match status" value="1"/>
</dbReference>
<name>A0ABT4CTZ7_9CLOT</name>
<dbReference type="InterPro" id="IPR047175">
    <property type="entry name" value="CotS-like"/>
</dbReference>
<organism evidence="1 2">
    <name type="scientific">Clostridium ganghwense</name>
    <dbReference type="NCBI Taxonomy" id="312089"/>
    <lineage>
        <taxon>Bacteria</taxon>
        <taxon>Bacillati</taxon>
        <taxon>Bacillota</taxon>
        <taxon>Clostridia</taxon>
        <taxon>Eubacteriales</taxon>
        <taxon>Clostridiaceae</taxon>
        <taxon>Clostridium</taxon>
    </lineage>
</organism>
<dbReference type="InterPro" id="IPR011009">
    <property type="entry name" value="Kinase-like_dom_sf"/>
</dbReference>
<dbReference type="EMBL" id="JAPQES010000007">
    <property type="protein sequence ID" value="MCY6372548.1"/>
    <property type="molecule type" value="Genomic_DNA"/>
</dbReference>
<dbReference type="SUPFAM" id="SSF56112">
    <property type="entry name" value="Protein kinase-like (PK-like)"/>
    <property type="match status" value="1"/>
</dbReference>
<evidence type="ECO:0000313" key="2">
    <source>
        <dbReference type="Proteomes" id="UP001079657"/>
    </source>
</evidence>
<dbReference type="Gene3D" id="3.30.200.20">
    <property type="entry name" value="Phosphorylase Kinase, domain 1"/>
    <property type="match status" value="1"/>
</dbReference>
<sequence>MVKGRRKVTYSENFSKNENAVIKRVLDRYNFNIISCKKARSAYKVQTTDGNIFLKRFKHGRNKAENGSVLVEELAKNDFHNTAQFIKTKNDNLFVKYRKFFFYATEWINGDECELSQIDEAHNCAKLLAEFHLAASKIDTKKIRIQNNLKNWPQIYRNKLYDLPKYEKIISKKKIKNDFDLTYMNNIENFYNTGLITLRILNDSEYYRLSKKAEKEHTICHNSFYYQNIIKKENEYYIIDLDSIIIDLQVNDLGKFIRRLMSKREYKWDFEKAKKIIEGYNSVNKLTKGELKIMLALIIFPHKFWKLGRKRYIKYKNWSEQKYSHKLNKVIHNGELQQKFLEDYLKFLDSYTYE</sequence>
<dbReference type="Gene3D" id="3.90.1200.10">
    <property type="match status" value="1"/>
</dbReference>
<dbReference type="Proteomes" id="UP001079657">
    <property type="component" value="Unassembled WGS sequence"/>
</dbReference>
<dbReference type="NCBIfam" id="TIGR02906">
    <property type="entry name" value="spore_CotS"/>
    <property type="match status" value="1"/>
</dbReference>
<evidence type="ECO:0000313" key="1">
    <source>
        <dbReference type="EMBL" id="MCY6372548.1"/>
    </source>
</evidence>